<protein>
    <submittedName>
        <fullName evidence="4">BREX-4 system phosphatase PglZ</fullName>
    </submittedName>
</protein>
<dbReference type="NCBIfam" id="NF033445">
    <property type="entry name" value="BREX_PglZ_4"/>
    <property type="match status" value="1"/>
</dbReference>
<dbReference type="Pfam" id="PF25264">
    <property type="entry name" value="DUF7864"/>
    <property type="match status" value="1"/>
</dbReference>
<evidence type="ECO:0000313" key="4">
    <source>
        <dbReference type="EMBL" id="MCY1714911.1"/>
    </source>
</evidence>
<dbReference type="RefSeq" id="WP_268058968.1">
    <property type="nucleotide sequence ID" value="NZ_JAPOHA010000012.1"/>
</dbReference>
<evidence type="ECO:0000259" key="2">
    <source>
        <dbReference type="Pfam" id="PF25263"/>
    </source>
</evidence>
<dbReference type="EMBL" id="JAPOHA010000012">
    <property type="protein sequence ID" value="MCY1714911.1"/>
    <property type="molecule type" value="Genomic_DNA"/>
</dbReference>
<sequence length="779" mass="88364">MECKDILSCFEEINAYCSGEPTGYVLIVNTENYTSFHDILIRLQTDATKDCVLVSEHCLENCLPNNIDDIIEIIKQDGQYVLAGLSQAVMLEGANALSALVKKLLELPIRGHAVVLLEHAQSYLRQAVAADLRENRKMVLVSADTSPLPRILLVKKASDCIGYKPKGSIKKLLSYLETLTDDTLARHPEISVVTSFGKTIFGNAVYSVNEYGGVYLSLVKAYPEIASGTMEAYGTEEQWRNLAASMERDRSFSSVLDAAFGKSDQLTNKLPYEYQMGDSYRLWLLWLGLKIFSVKDNRYLALAVSHSESSGELESHIYMDLLDVDLSNPDFSLYFAERKLLIDAMPENLICTDRYCSLVGKYEKNAVYYLADLTEKEEQEFLRCFSTYSYTEDEIRKAVAAFPSLSLYLKPFAFSEANLKLPEKDSALRAVFTDYFANYKLQKILNRVFPEHLSKVIEFSEEQPYTKLLPRSSFISKMPRKNTQLYFLDALGVEFLAFIQAKCEEYGMVAEIAVGRCEIPSITVNNKEFYQTFPNDIYKVDDLDELKHHSQVIDYQKCKEPVHLFRELEIIDSTLRHIQSGLVQNHYERAVIVSDHGASRLAVIYEHEDNSPIKLDEKAEHSGRCCPCEENPQIPYAAYENGFAVLANYERFKGGRKANVEVHGGATLEEVMVPVITLTKKPDSIEFCFVPPVIELKGKEVATLTLFSNIPLRHPRLFVNSIPHDGVFVEDKKHISFSLPELKRSKRDCFADVYDGDKKMVTDLPFSVQRNVGKDNINL</sequence>
<comment type="caution">
    <text evidence="4">The sequence shown here is derived from an EMBL/GenBank/DDBJ whole genome shotgun (WGS) entry which is preliminary data.</text>
</comment>
<evidence type="ECO:0000259" key="3">
    <source>
        <dbReference type="Pfam" id="PF25264"/>
    </source>
</evidence>
<dbReference type="Proteomes" id="UP001082703">
    <property type="component" value="Unassembled WGS sequence"/>
</dbReference>
<feature type="domain" description="DUF7863" evidence="2">
    <location>
        <begin position="220"/>
        <end position="388"/>
    </location>
</feature>
<evidence type="ECO:0000259" key="1">
    <source>
        <dbReference type="Pfam" id="PF25262"/>
    </source>
</evidence>
<dbReference type="Pfam" id="PF25262">
    <property type="entry name" value="DUF7862"/>
    <property type="match status" value="1"/>
</dbReference>
<keyword evidence="5" id="KW-1185">Reference proteome</keyword>
<feature type="domain" description="DUF7862" evidence="1">
    <location>
        <begin position="685"/>
        <end position="770"/>
    </location>
</feature>
<name>A0ABT4BYA4_9FIRM</name>
<proteinExistence type="predicted"/>
<dbReference type="InterPro" id="IPR057184">
    <property type="entry name" value="DUF7862"/>
</dbReference>
<accession>A0ABT4BYA4</accession>
<dbReference type="Pfam" id="PF25263">
    <property type="entry name" value="DUF7863"/>
    <property type="match status" value="1"/>
</dbReference>
<dbReference type="InterPro" id="IPR057185">
    <property type="entry name" value="DUF7863"/>
</dbReference>
<gene>
    <name evidence="4" type="primary">pglZ</name>
    <name evidence="4" type="ORF">OUY18_11680</name>
</gene>
<reference evidence="4 5" key="1">
    <citation type="submission" date="2022-11" db="EMBL/GenBank/DDBJ databases">
        <authorList>
            <person name="Caiyu Z."/>
        </authorList>
    </citation>
    <scope>NUCLEOTIDE SEQUENCE [LARGE SCALE GENOMIC DNA]</scope>
    <source>
        <strain evidence="4 5">YR-4</strain>
    </source>
</reference>
<feature type="domain" description="DUF7864" evidence="3">
    <location>
        <begin position="8"/>
        <end position="185"/>
    </location>
</feature>
<organism evidence="4 5">
    <name type="scientific">Caproiciproducens galactitolivorans</name>
    <dbReference type="NCBI Taxonomy" id="642589"/>
    <lineage>
        <taxon>Bacteria</taxon>
        <taxon>Bacillati</taxon>
        <taxon>Bacillota</taxon>
        <taxon>Clostridia</taxon>
        <taxon>Eubacteriales</taxon>
        <taxon>Acutalibacteraceae</taxon>
        <taxon>Caproiciproducens</taxon>
    </lineage>
</organism>
<dbReference type="InterPro" id="IPR057186">
    <property type="entry name" value="DUF7864"/>
</dbReference>
<evidence type="ECO:0000313" key="5">
    <source>
        <dbReference type="Proteomes" id="UP001082703"/>
    </source>
</evidence>